<evidence type="ECO:0000259" key="9">
    <source>
        <dbReference type="PROSITE" id="PS51134"/>
    </source>
</evidence>
<evidence type="ECO:0000256" key="4">
    <source>
        <dbReference type="ARBA" id="ARBA00023015"/>
    </source>
</evidence>
<dbReference type="InterPro" id="IPR023484">
    <property type="entry name" value="TFIIB_arc"/>
</dbReference>
<dbReference type="GO" id="GO:0070897">
    <property type="term" value="P:transcription preinitiation complex assembly"/>
    <property type="evidence" value="ECO:0007669"/>
    <property type="project" value="InterPro"/>
</dbReference>
<dbReference type="AlphaFoldDB" id="A0A497EQG2"/>
<dbReference type="FunFam" id="1.10.472.10:FF:000023">
    <property type="entry name" value="Transcription initiation factor IIB"/>
    <property type="match status" value="1"/>
</dbReference>
<name>A0A497EQG2_9CREN</name>
<feature type="repeat" description="1" evidence="7">
    <location>
        <begin position="124"/>
        <end position="207"/>
    </location>
</feature>
<comment type="similarity">
    <text evidence="1 7">Belongs to the TFIIB family.</text>
</comment>
<dbReference type="InterPro" id="IPR023486">
    <property type="entry name" value="TFIIB_CS"/>
</dbReference>
<feature type="binding site" evidence="7">
    <location>
        <position position="33"/>
    </location>
    <ligand>
        <name>Zn(2+)</name>
        <dbReference type="ChEBI" id="CHEBI:29105"/>
    </ligand>
</feature>
<accession>A0A497EQG2</accession>
<comment type="function">
    <text evidence="6 7">Stabilizes TBP binding to an archaeal box-A promoter. Also responsible for recruiting RNA polymerase II to the pre-initiation complex (DNA-TBP-TFIIB).</text>
</comment>
<dbReference type="SUPFAM" id="SSF47954">
    <property type="entry name" value="Cyclin-like"/>
    <property type="match status" value="2"/>
</dbReference>
<evidence type="ECO:0000256" key="8">
    <source>
        <dbReference type="PROSITE-ProRule" id="PRU00469"/>
    </source>
</evidence>
<dbReference type="NCBIfam" id="NF001658">
    <property type="entry name" value="PRK00423.1"/>
    <property type="match status" value="1"/>
</dbReference>
<evidence type="ECO:0000256" key="6">
    <source>
        <dbReference type="ARBA" id="ARBA00053882"/>
    </source>
</evidence>
<dbReference type="InterPro" id="IPR000812">
    <property type="entry name" value="TFIIB"/>
</dbReference>
<evidence type="ECO:0000256" key="1">
    <source>
        <dbReference type="ARBA" id="ARBA00010857"/>
    </source>
</evidence>
<feature type="binding site" evidence="7">
    <location>
        <position position="30"/>
    </location>
    <ligand>
        <name>Zn(2+)</name>
        <dbReference type="ChEBI" id="CHEBI:29105"/>
    </ligand>
</feature>
<dbReference type="GO" id="GO:0008270">
    <property type="term" value="F:zinc ion binding"/>
    <property type="evidence" value="ECO:0007669"/>
    <property type="project" value="UniProtKB-UniRule"/>
</dbReference>
<keyword evidence="3 7" id="KW-0677">Repeat</keyword>
<dbReference type="Pfam" id="PF00382">
    <property type="entry name" value="TFIIB"/>
    <property type="match status" value="2"/>
</dbReference>
<evidence type="ECO:0000313" key="11">
    <source>
        <dbReference type="Proteomes" id="UP000278475"/>
    </source>
</evidence>
<dbReference type="InterPro" id="IPR013763">
    <property type="entry name" value="Cyclin-like_dom"/>
</dbReference>
<evidence type="ECO:0000313" key="10">
    <source>
        <dbReference type="EMBL" id="RLE49614.1"/>
    </source>
</evidence>
<dbReference type="PANTHER" id="PTHR11618:SF13">
    <property type="entry name" value="TRANSCRIPTION INITIATION FACTOR IIB"/>
    <property type="match status" value="1"/>
</dbReference>
<reference evidence="10 11" key="1">
    <citation type="submission" date="2018-06" db="EMBL/GenBank/DDBJ databases">
        <title>Extensive metabolic versatility and redundancy in microbially diverse, dynamic hydrothermal sediments.</title>
        <authorList>
            <person name="Dombrowski N."/>
            <person name="Teske A."/>
            <person name="Baker B.J."/>
        </authorList>
    </citation>
    <scope>NUCLEOTIDE SEQUENCE [LARGE SCALE GENOMIC DNA]</scope>
    <source>
        <strain evidence="10">B66_G16</strain>
    </source>
</reference>
<evidence type="ECO:0000256" key="5">
    <source>
        <dbReference type="ARBA" id="ARBA00023163"/>
    </source>
</evidence>
<organism evidence="10 11">
    <name type="scientific">Thermoproteota archaeon</name>
    <dbReference type="NCBI Taxonomy" id="2056631"/>
    <lineage>
        <taxon>Archaea</taxon>
        <taxon>Thermoproteota</taxon>
    </lineage>
</organism>
<dbReference type="InterPro" id="IPR036915">
    <property type="entry name" value="Cyclin-like_sf"/>
</dbReference>
<dbReference type="PRINTS" id="PR00685">
    <property type="entry name" value="TIFACTORIIB"/>
</dbReference>
<keyword evidence="7" id="KW-0862">Zinc</keyword>
<dbReference type="GO" id="GO:0003743">
    <property type="term" value="F:translation initiation factor activity"/>
    <property type="evidence" value="ECO:0007669"/>
    <property type="project" value="UniProtKB-KW"/>
</dbReference>
<evidence type="ECO:0000256" key="7">
    <source>
        <dbReference type="HAMAP-Rule" id="MF_00383"/>
    </source>
</evidence>
<dbReference type="InterPro" id="IPR013137">
    <property type="entry name" value="Znf_TFIIB"/>
</dbReference>
<comment type="caution">
    <text evidence="10">The sequence shown here is derived from an EMBL/GenBank/DDBJ whole genome shotgun (WGS) entry which is preliminary data.</text>
</comment>
<keyword evidence="8" id="KW-0863">Zinc-finger</keyword>
<feature type="repeat" description="2" evidence="7">
    <location>
        <begin position="218"/>
        <end position="299"/>
    </location>
</feature>
<keyword evidence="5 7" id="KW-0804">Transcription</keyword>
<dbReference type="SUPFAM" id="SSF57783">
    <property type="entry name" value="Zinc beta-ribbon"/>
    <property type="match status" value="1"/>
</dbReference>
<evidence type="ECO:0000256" key="2">
    <source>
        <dbReference type="ARBA" id="ARBA00013932"/>
    </source>
</evidence>
<dbReference type="HAMAP" id="MF_00383">
    <property type="entry name" value="TF2B_arch"/>
    <property type="match status" value="1"/>
</dbReference>
<dbReference type="PROSITE" id="PS51134">
    <property type="entry name" value="ZF_TFIIB"/>
    <property type="match status" value="1"/>
</dbReference>
<dbReference type="InterPro" id="IPR013150">
    <property type="entry name" value="TFIIB_cyclin"/>
</dbReference>
<keyword evidence="7" id="KW-0479">Metal-binding</keyword>
<dbReference type="Pfam" id="PF08271">
    <property type="entry name" value="Zn_Ribbon_TF"/>
    <property type="match status" value="1"/>
</dbReference>
<dbReference type="CDD" id="cd20549">
    <property type="entry name" value="CYCLIN_TFIIB_archaea_like_rpt1"/>
    <property type="match status" value="1"/>
</dbReference>
<dbReference type="Proteomes" id="UP000278475">
    <property type="component" value="Unassembled WGS sequence"/>
</dbReference>
<dbReference type="GO" id="GO:0097550">
    <property type="term" value="C:transcription preinitiation complex"/>
    <property type="evidence" value="ECO:0007669"/>
    <property type="project" value="TreeGrafter"/>
</dbReference>
<dbReference type="PROSITE" id="PS00782">
    <property type="entry name" value="TFIIB"/>
    <property type="match status" value="2"/>
</dbReference>
<dbReference type="FunFam" id="1.10.472.170:FF:000001">
    <property type="entry name" value="Transcription initiation factor IIB"/>
    <property type="match status" value="1"/>
</dbReference>
<feature type="domain" description="TFIIB-type" evidence="9">
    <location>
        <begin position="7"/>
        <end position="38"/>
    </location>
</feature>
<dbReference type="CDD" id="cd20550">
    <property type="entry name" value="CYCLIN_TFIIB_archaea_like_rpt2"/>
    <property type="match status" value="1"/>
</dbReference>
<gene>
    <name evidence="7 10" type="primary">tfb</name>
    <name evidence="10" type="ORF">DRJ31_04380</name>
</gene>
<feature type="binding site" evidence="7">
    <location>
        <position position="14"/>
    </location>
    <ligand>
        <name>Zn(2+)</name>
        <dbReference type="ChEBI" id="CHEBI:29105"/>
    </ligand>
</feature>
<protein>
    <recommendedName>
        <fullName evidence="2 7">Transcription initiation factor IIB</fullName>
        <shortName evidence="7">TFIIB</shortName>
    </recommendedName>
</protein>
<keyword evidence="4 7" id="KW-0805">Transcription regulation</keyword>
<feature type="binding site" evidence="7">
    <location>
        <position position="11"/>
    </location>
    <ligand>
        <name>Zn(2+)</name>
        <dbReference type="ChEBI" id="CHEBI:29105"/>
    </ligand>
</feature>
<dbReference type="GO" id="GO:0017025">
    <property type="term" value="F:TBP-class protein binding"/>
    <property type="evidence" value="ECO:0007669"/>
    <property type="project" value="InterPro"/>
</dbReference>
<dbReference type="SMART" id="SM00385">
    <property type="entry name" value="CYCLIN"/>
    <property type="match status" value="2"/>
</dbReference>
<dbReference type="Gene3D" id="1.10.472.10">
    <property type="entry name" value="Cyclin-like"/>
    <property type="match status" value="1"/>
</dbReference>
<dbReference type="EMBL" id="QMQV01000029">
    <property type="protein sequence ID" value="RLE49614.1"/>
    <property type="molecule type" value="Genomic_DNA"/>
</dbReference>
<dbReference type="GO" id="GO:0003700">
    <property type="term" value="F:DNA-binding transcription factor activity"/>
    <property type="evidence" value="ECO:0007669"/>
    <property type="project" value="UniProtKB-UniRule"/>
</dbReference>
<proteinExistence type="inferred from homology"/>
<evidence type="ECO:0000256" key="3">
    <source>
        <dbReference type="ARBA" id="ARBA00022737"/>
    </source>
</evidence>
<sequence length="308" mass="34549">MVQDKPEIESCPECGSREFIKDSERAELICANCGLVLSDKMIDPGPEWRAFDHEQKDKRSRTGAPTTFTIHDKGLSTIIDWRDKDSFGKLLAPKRRAQIHRLRRWQKRIRVSSASERNLAFALSELDRMTSQLNLPRDIREASALIYRKAVECQLVRGRSIESIAAAALYAACRRYRIPRTLTEIAMVARANRKEIARSYRFIAQALTVKVPPANPSDYIPRLIAKLGLDGEVQRKAIEIVNVASKNGMISGRGPVGVAAAAVYIASVLLNHKKTQRDIASTAGVTEVTVRNRYKELVNKLDLVVKLT</sequence>
<dbReference type="Gene3D" id="1.10.472.170">
    <property type="match status" value="1"/>
</dbReference>
<dbReference type="PANTHER" id="PTHR11618">
    <property type="entry name" value="TRANSCRIPTION INITIATION FACTOR IIB-RELATED"/>
    <property type="match status" value="1"/>
</dbReference>